<dbReference type="CDD" id="cd12148">
    <property type="entry name" value="fungal_TF_MHR"/>
    <property type="match status" value="1"/>
</dbReference>
<sequence>MDAQNGLGQPFFYMAQEKKTAHARVARAQIACCACRSRKVRCDVARRGAPCNNCLLDSKVCLVSPGYRQQHKRLVRPKNNTVKAASQSTSRELIWGSSTATIQNGVCSPASVDDRNTPVKRQTLQNQNEDSDPSASPSKSEEIGFAAYGFLTTGFLRALCQDDVRFLEEQFCLHVPQRDLLDEFITQYFLHLHPAFPLLDQTQFLAIYHPTTTASSQEDTSGHSTMSLFLLQAILFGSCRFVSAGVLHRLGYSDVSHARRCLYRKAKLLYLLGSETRELPLSQGALLLSLATAQETGAPAHSIWLAIATQHAQAVQASPQQRRRLWWTCLFIDRVTSLELRRPLQITAECLDLADGALTMEEFQDEMAQGSEGRSIDTAMLLLKTSMAQLCGVLTEVLGFTNGQSSTMLLLSNREIKLSLQPHHTAAEQNECLRQNTSEDLEFLLAMMESWQSSYEWTEQILHTAHRVSSASVSGFRARGFSSWLDVLLNDPHAYLHLVDTMDAVIATKRIPSPSDLQPLPADFLPDLSPSATGSFSDDTLVSTGVKTKDARQHMLPTPTLSPTAATTIDGAIIMPNLDEDNDMSEDDRRGLFTQEDSFLNTLLGSCLFDPMSRGGGAQQIE</sequence>
<keyword evidence="1" id="KW-0479">Metal-binding</keyword>
<dbReference type="Gene3D" id="4.10.240.10">
    <property type="entry name" value="Zn(2)-C6 fungal-type DNA-binding domain"/>
    <property type="match status" value="1"/>
</dbReference>
<feature type="domain" description="Zn(2)-C6 fungal-type" evidence="7">
    <location>
        <begin position="31"/>
        <end position="63"/>
    </location>
</feature>
<keyword evidence="3" id="KW-0238">DNA-binding</keyword>
<keyword evidence="5" id="KW-0539">Nucleus</keyword>
<dbReference type="PANTHER" id="PTHR47425">
    <property type="entry name" value="FARB-RELATED"/>
    <property type="match status" value="1"/>
</dbReference>
<evidence type="ECO:0000256" key="1">
    <source>
        <dbReference type="ARBA" id="ARBA00022723"/>
    </source>
</evidence>
<dbReference type="SUPFAM" id="SSF57701">
    <property type="entry name" value="Zn2/Cys6 DNA-binding domain"/>
    <property type="match status" value="1"/>
</dbReference>
<dbReference type="GO" id="GO:0000981">
    <property type="term" value="F:DNA-binding transcription factor activity, RNA polymerase II-specific"/>
    <property type="evidence" value="ECO:0007669"/>
    <property type="project" value="InterPro"/>
</dbReference>
<evidence type="ECO:0000256" key="5">
    <source>
        <dbReference type="ARBA" id="ARBA00023242"/>
    </source>
</evidence>
<gene>
    <name evidence="8" type="ORF">FE257_004886</name>
</gene>
<dbReference type="GO" id="GO:0003677">
    <property type="term" value="F:DNA binding"/>
    <property type="evidence" value="ECO:0007669"/>
    <property type="project" value="UniProtKB-KW"/>
</dbReference>
<evidence type="ECO:0000256" key="3">
    <source>
        <dbReference type="ARBA" id="ARBA00023125"/>
    </source>
</evidence>
<evidence type="ECO:0000256" key="4">
    <source>
        <dbReference type="ARBA" id="ARBA00023163"/>
    </source>
</evidence>
<dbReference type="InterPro" id="IPR007219">
    <property type="entry name" value="XnlR_reg_dom"/>
</dbReference>
<dbReference type="PROSITE" id="PS50048">
    <property type="entry name" value="ZN2_CY6_FUNGAL_2"/>
    <property type="match status" value="1"/>
</dbReference>
<dbReference type="Pfam" id="PF04082">
    <property type="entry name" value="Fungal_trans"/>
    <property type="match status" value="1"/>
</dbReference>
<dbReference type="InterPro" id="IPR001138">
    <property type="entry name" value="Zn2Cys6_DnaBD"/>
</dbReference>
<dbReference type="PROSITE" id="PS00463">
    <property type="entry name" value="ZN2_CY6_FUNGAL_1"/>
    <property type="match status" value="1"/>
</dbReference>
<proteinExistence type="predicted"/>
<protein>
    <recommendedName>
        <fullName evidence="7">Zn(2)-C6 fungal-type domain-containing protein</fullName>
    </recommendedName>
</protein>
<evidence type="ECO:0000313" key="9">
    <source>
        <dbReference type="Proteomes" id="UP001194746"/>
    </source>
</evidence>
<accession>A0AAD4CAK5</accession>
<dbReference type="GO" id="GO:0009893">
    <property type="term" value="P:positive regulation of metabolic process"/>
    <property type="evidence" value="ECO:0007669"/>
    <property type="project" value="UniProtKB-ARBA"/>
</dbReference>
<dbReference type="SMART" id="SM00906">
    <property type="entry name" value="Fungal_trans"/>
    <property type="match status" value="1"/>
</dbReference>
<dbReference type="CDD" id="cd00067">
    <property type="entry name" value="GAL4"/>
    <property type="match status" value="1"/>
</dbReference>
<organism evidence="8 9">
    <name type="scientific">Aspergillus nanangensis</name>
    <dbReference type="NCBI Taxonomy" id="2582783"/>
    <lineage>
        <taxon>Eukaryota</taxon>
        <taxon>Fungi</taxon>
        <taxon>Dikarya</taxon>
        <taxon>Ascomycota</taxon>
        <taxon>Pezizomycotina</taxon>
        <taxon>Eurotiomycetes</taxon>
        <taxon>Eurotiomycetidae</taxon>
        <taxon>Eurotiales</taxon>
        <taxon>Aspergillaceae</taxon>
        <taxon>Aspergillus</taxon>
        <taxon>Aspergillus subgen. Circumdati</taxon>
    </lineage>
</organism>
<dbReference type="InterPro" id="IPR052761">
    <property type="entry name" value="Fungal_Detox/Toxin_TFs"/>
</dbReference>
<keyword evidence="9" id="KW-1185">Reference proteome</keyword>
<evidence type="ECO:0000259" key="7">
    <source>
        <dbReference type="PROSITE" id="PS50048"/>
    </source>
</evidence>
<comment type="caution">
    <text evidence="8">The sequence shown here is derived from an EMBL/GenBank/DDBJ whole genome shotgun (WGS) entry which is preliminary data.</text>
</comment>
<keyword evidence="4" id="KW-0804">Transcription</keyword>
<feature type="region of interest" description="Disordered" evidence="6">
    <location>
        <begin position="112"/>
        <end position="139"/>
    </location>
</feature>
<feature type="compositionally biased region" description="Polar residues" evidence="6">
    <location>
        <begin position="119"/>
        <end position="138"/>
    </location>
</feature>
<reference evidence="8" key="1">
    <citation type="journal article" date="2019" name="Beilstein J. Org. Chem.">
        <title>Nanangenines: drimane sesquiterpenoids as the dominant metabolite cohort of a novel Australian fungus, Aspergillus nanangensis.</title>
        <authorList>
            <person name="Lacey H.J."/>
            <person name="Gilchrist C.L.M."/>
            <person name="Crombie A."/>
            <person name="Kalaitzis J.A."/>
            <person name="Vuong D."/>
            <person name="Rutledge P.J."/>
            <person name="Turner P."/>
            <person name="Pitt J.I."/>
            <person name="Lacey E."/>
            <person name="Chooi Y.H."/>
            <person name="Piggott A.M."/>
        </authorList>
    </citation>
    <scope>NUCLEOTIDE SEQUENCE</scope>
    <source>
        <strain evidence="8">MST-FP2251</strain>
    </source>
</reference>
<dbReference type="EMBL" id="VCAU01000203">
    <property type="protein sequence ID" value="KAF9882905.1"/>
    <property type="molecule type" value="Genomic_DNA"/>
</dbReference>
<evidence type="ECO:0000313" key="8">
    <source>
        <dbReference type="EMBL" id="KAF9882905.1"/>
    </source>
</evidence>
<dbReference type="GO" id="GO:0008270">
    <property type="term" value="F:zinc ion binding"/>
    <property type="evidence" value="ECO:0007669"/>
    <property type="project" value="InterPro"/>
</dbReference>
<evidence type="ECO:0000256" key="6">
    <source>
        <dbReference type="SAM" id="MobiDB-lite"/>
    </source>
</evidence>
<reference evidence="8" key="2">
    <citation type="submission" date="2020-02" db="EMBL/GenBank/DDBJ databases">
        <authorList>
            <person name="Gilchrist C.L.M."/>
            <person name="Chooi Y.-H."/>
        </authorList>
    </citation>
    <scope>NUCLEOTIDE SEQUENCE</scope>
    <source>
        <strain evidence="8">MST-FP2251</strain>
    </source>
</reference>
<dbReference type="PANTHER" id="PTHR47425:SF2">
    <property type="entry name" value="FARB-RELATED"/>
    <property type="match status" value="1"/>
</dbReference>
<keyword evidence="2" id="KW-0805">Transcription regulation</keyword>
<evidence type="ECO:0000256" key="2">
    <source>
        <dbReference type="ARBA" id="ARBA00023015"/>
    </source>
</evidence>
<name>A0AAD4CAK5_ASPNN</name>
<dbReference type="InterPro" id="IPR036864">
    <property type="entry name" value="Zn2-C6_fun-type_DNA-bd_sf"/>
</dbReference>
<dbReference type="GO" id="GO:0006351">
    <property type="term" value="P:DNA-templated transcription"/>
    <property type="evidence" value="ECO:0007669"/>
    <property type="project" value="InterPro"/>
</dbReference>
<dbReference type="AlphaFoldDB" id="A0AAD4CAK5"/>
<dbReference type="Proteomes" id="UP001194746">
    <property type="component" value="Unassembled WGS sequence"/>
</dbReference>